<dbReference type="OrthoDB" id="10042665at2759"/>
<feature type="domain" description="DUF7025" evidence="2">
    <location>
        <begin position="122"/>
        <end position="221"/>
    </location>
</feature>
<dbReference type="AlphaFoldDB" id="A0A8H7CGF5"/>
<dbReference type="Pfam" id="PF22942">
    <property type="entry name" value="DUF7025"/>
    <property type="match status" value="1"/>
</dbReference>
<evidence type="ECO:0000259" key="2">
    <source>
        <dbReference type="Pfam" id="PF22942"/>
    </source>
</evidence>
<gene>
    <name evidence="3" type="ORF">MVEN_02252400</name>
</gene>
<reference evidence="3" key="1">
    <citation type="submission" date="2020-05" db="EMBL/GenBank/DDBJ databases">
        <title>Mycena genomes resolve the evolution of fungal bioluminescence.</title>
        <authorList>
            <person name="Tsai I.J."/>
        </authorList>
    </citation>
    <scope>NUCLEOTIDE SEQUENCE</scope>
    <source>
        <strain evidence="3">CCC161011</strain>
    </source>
</reference>
<dbReference type="PANTHER" id="PTHR46411:SF3">
    <property type="entry name" value="AAA+ ATPASE DOMAIN-CONTAINING PROTEIN"/>
    <property type="match status" value="1"/>
</dbReference>
<evidence type="ECO:0000256" key="1">
    <source>
        <dbReference type="SAM" id="MobiDB-lite"/>
    </source>
</evidence>
<dbReference type="Proteomes" id="UP000620124">
    <property type="component" value="Unassembled WGS sequence"/>
</dbReference>
<keyword evidence="3" id="KW-0378">Hydrolase</keyword>
<dbReference type="GO" id="GO:0016787">
    <property type="term" value="F:hydrolase activity"/>
    <property type="evidence" value="ECO:0007669"/>
    <property type="project" value="UniProtKB-KW"/>
</dbReference>
<proteinExistence type="predicted"/>
<dbReference type="EMBL" id="JACAZI010000025">
    <property type="protein sequence ID" value="KAF7335022.1"/>
    <property type="molecule type" value="Genomic_DNA"/>
</dbReference>
<dbReference type="PANTHER" id="PTHR46411">
    <property type="entry name" value="FAMILY ATPASE, PUTATIVE-RELATED"/>
    <property type="match status" value="1"/>
</dbReference>
<dbReference type="InterPro" id="IPR054289">
    <property type="entry name" value="DUF7025"/>
</dbReference>
<sequence length="396" mass="44688">MASPSSKFPSEEREEIEPGAEPVVLPPGSVLQVKRIDKTWLPDTREWQEVMEKYLDTIMWSIPILKMDPRVLLTFLPHLTEKISTLRSVSEGDASESSMEQHLTFLVDFLESEYSAILRKIRGLVDHGKITFDLLWAIFVPGDVLLTSCKTTEPRAFRQRGLLSFGRQYADLECEYVEAADNSETANSPCFGLAKKALSIHPFEGARNIADLEVYPIHYHPSQAVVEQKLVQRGEAWAKLHGIHHIQYDGIAWQGYEKVQVNGRVMIDRDTFRRMEPNYSLPAANLDLSGRRLKRPDLHGATYDADESLGHDLLLLTTPILYGFSLTEKRWLEFCIKDVAPIQWNGEVYAQLAVDSDRKDLLQALVESHGTTTSSFDDFVAGKGRGLVINLFAQGG</sequence>
<name>A0A8H7CGF5_9AGAR</name>
<evidence type="ECO:0000313" key="3">
    <source>
        <dbReference type="EMBL" id="KAF7335022.1"/>
    </source>
</evidence>
<protein>
    <submittedName>
        <fullName evidence="3">p-loop containing nucleoside triphosphate hydrolase protein</fullName>
    </submittedName>
</protein>
<accession>A0A8H7CGF5</accession>
<comment type="caution">
    <text evidence="3">The sequence shown here is derived from an EMBL/GenBank/DDBJ whole genome shotgun (WGS) entry which is preliminary data.</text>
</comment>
<organism evidence="3 4">
    <name type="scientific">Mycena venus</name>
    <dbReference type="NCBI Taxonomy" id="2733690"/>
    <lineage>
        <taxon>Eukaryota</taxon>
        <taxon>Fungi</taxon>
        <taxon>Dikarya</taxon>
        <taxon>Basidiomycota</taxon>
        <taxon>Agaricomycotina</taxon>
        <taxon>Agaricomycetes</taxon>
        <taxon>Agaricomycetidae</taxon>
        <taxon>Agaricales</taxon>
        <taxon>Marasmiineae</taxon>
        <taxon>Mycenaceae</taxon>
        <taxon>Mycena</taxon>
    </lineage>
</organism>
<feature type="region of interest" description="Disordered" evidence="1">
    <location>
        <begin position="1"/>
        <end position="24"/>
    </location>
</feature>
<keyword evidence="4" id="KW-1185">Reference proteome</keyword>
<evidence type="ECO:0000313" key="4">
    <source>
        <dbReference type="Proteomes" id="UP000620124"/>
    </source>
</evidence>